<dbReference type="RefSeq" id="WP_066972443.1">
    <property type="nucleotide sequence ID" value="NZ_LWMT01000229.1"/>
</dbReference>
<evidence type="ECO:0000256" key="8">
    <source>
        <dbReference type="ARBA" id="ARBA00022840"/>
    </source>
</evidence>
<evidence type="ECO:0000259" key="16">
    <source>
        <dbReference type="PROSITE" id="PS50862"/>
    </source>
</evidence>
<dbReference type="GO" id="GO:0004829">
    <property type="term" value="F:threonine-tRNA ligase activity"/>
    <property type="evidence" value="ECO:0007669"/>
    <property type="project" value="UniProtKB-UniRule"/>
</dbReference>
<evidence type="ECO:0000313" key="18">
    <source>
        <dbReference type="Proteomes" id="UP000077066"/>
    </source>
</evidence>
<evidence type="ECO:0000313" key="17">
    <source>
        <dbReference type="EMBL" id="KZX12489.1"/>
    </source>
</evidence>
<dbReference type="PATRIC" id="fig|55758.3.peg.1302"/>
<feature type="binding site" evidence="14">
    <location>
        <position position="467"/>
    </location>
    <ligand>
        <name>Zn(2+)</name>
        <dbReference type="ChEBI" id="CHEBI:29105"/>
        <note>catalytic</note>
    </ligand>
</feature>
<organism evidence="17 18">
    <name type="scientific">Methanobrevibacter filiformis</name>
    <dbReference type="NCBI Taxonomy" id="55758"/>
    <lineage>
        <taxon>Archaea</taxon>
        <taxon>Methanobacteriati</taxon>
        <taxon>Methanobacteriota</taxon>
        <taxon>Methanomada group</taxon>
        <taxon>Methanobacteria</taxon>
        <taxon>Methanobacteriales</taxon>
        <taxon>Methanobacteriaceae</taxon>
        <taxon>Methanobrevibacter</taxon>
    </lineage>
</organism>
<evidence type="ECO:0000256" key="9">
    <source>
        <dbReference type="ARBA" id="ARBA00022884"/>
    </source>
</evidence>
<dbReference type="Gene3D" id="3.50.80.10">
    <property type="entry name" value="D-tyrosyl-tRNA(Tyr) deacylase"/>
    <property type="match status" value="1"/>
</dbReference>
<evidence type="ECO:0000256" key="13">
    <source>
        <dbReference type="ARBA" id="ARBA00060816"/>
    </source>
</evidence>
<protein>
    <recommendedName>
        <fullName evidence="14">Threonine--tRNA ligase</fullName>
        <ecNumber evidence="14">6.1.1.3</ecNumber>
    </recommendedName>
    <alternativeName>
        <fullName evidence="14">Threonyl-tRNA synthetase</fullName>
        <shortName evidence="14">ThrRS</shortName>
    </alternativeName>
</protein>
<dbReference type="InterPro" id="IPR002320">
    <property type="entry name" value="Thr-tRNA-ligase_IIa"/>
</dbReference>
<dbReference type="PROSITE" id="PS50862">
    <property type="entry name" value="AA_TRNA_LIGASE_II"/>
    <property type="match status" value="1"/>
</dbReference>
<dbReference type="EMBL" id="LWMT01000229">
    <property type="protein sequence ID" value="KZX12489.1"/>
    <property type="molecule type" value="Genomic_DNA"/>
</dbReference>
<dbReference type="PANTHER" id="PTHR11451:SF44">
    <property type="entry name" value="THREONINE--TRNA LIGASE, CHLOROPLASTIC_MITOCHONDRIAL 2"/>
    <property type="match status" value="1"/>
</dbReference>
<dbReference type="GO" id="GO:0002161">
    <property type="term" value="F:aminoacyl-tRNA deacylase activity"/>
    <property type="evidence" value="ECO:0007669"/>
    <property type="project" value="UniProtKB-ARBA"/>
</dbReference>
<comment type="caution">
    <text evidence="17">The sequence shown here is derived from an EMBL/GenBank/DDBJ whole genome shotgun (WGS) entry which is preliminary data.</text>
</comment>
<feature type="binding site" evidence="14">
    <location>
        <position position="346"/>
    </location>
    <ligand>
        <name>Zn(2+)</name>
        <dbReference type="ChEBI" id="CHEBI:29105"/>
        <note>catalytic</note>
    </ligand>
</feature>
<dbReference type="Pfam" id="PF03129">
    <property type="entry name" value="HGTP_anticodon"/>
    <property type="match status" value="1"/>
</dbReference>
<dbReference type="STRING" id="55758.MBFIL_11360"/>
<dbReference type="InterPro" id="IPR004154">
    <property type="entry name" value="Anticodon-bd"/>
</dbReference>
<keyword evidence="3 14" id="KW-0820">tRNA-binding</keyword>
<dbReference type="GO" id="GO:0008270">
    <property type="term" value="F:zinc ion binding"/>
    <property type="evidence" value="ECO:0007669"/>
    <property type="project" value="InterPro"/>
</dbReference>
<dbReference type="CDD" id="cd00860">
    <property type="entry name" value="ThrRS_anticodon"/>
    <property type="match status" value="1"/>
</dbReference>
<evidence type="ECO:0000256" key="11">
    <source>
        <dbReference type="ARBA" id="ARBA00023146"/>
    </source>
</evidence>
<dbReference type="FunFam" id="3.50.80.10:FF:000004">
    <property type="entry name" value="Threonine--tRNA ligase"/>
    <property type="match status" value="1"/>
</dbReference>
<evidence type="ECO:0000256" key="15">
    <source>
        <dbReference type="SAM" id="MobiDB-lite"/>
    </source>
</evidence>
<gene>
    <name evidence="14 17" type="primary">thrS</name>
    <name evidence="17" type="ORF">MBFIL_11360</name>
</gene>
<evidence type="ECO:0000256" key="12">
    <source>
        <dbReference type="ARBA" id="ARBA00049515"/>
    </source>
</evidence>
<evidence type="ECO:0000256" key="7">
    <source>
        <dbReference type="ARBA" id="ARBA00022833"/>
    </source>
</evidence>
<evidence type="ECO:0000256" key="6">
    <source>
        <dbReference type="ARBA" id="ARBA00022741"/>
    </source>
</evidence>
<keyword evidence="11 14" id="KW-0030">Aminoacyl-tRNA synthetase</keyword>
<feature type="domain" description="Aminoacyl-transfer RNA synthetases class-II family profile" evidence="16">
    <location>
        <begin position="201"/>
        <end position="497"/>
    </location>
</feature>
<dbReference type="Gene3D" id="3.30.930.10">
    <property type="entry name" value="Bira Bifunctional Protein, Domain 2"/>
    <property type="match status" value="1"/>
</dbReference>
<dbReference type="Proteomes" id="UP000077066">
    <property type="component" value="Unassembled WGS sequence"/>
</dbReference>
<comment type="similarity">
    <text evidence="13">Belongs to the class-II aminoacyl-tRNA synthetase family. Archaea-specific ThrRS editing domain subfamily.</text>
</comment>
<evidence type="ECO:0000256" key="10">
    <source>
        <dbReference type="ARBA" id="ARBA00022917"/>
    </source>
</evidence>
<dbReference type="GO" id="GO:0000049">
    <property type="term" value="F:tRNA binding"/>
    <property type="evidence" value="ECO:0007669"/>
    <property type="project" value="UniProtKB-KW"/>
</dbReference>
<dbReference type="PRINTS" id="PR01047">
    <property type="entry name" value="TRNASYNTHTHR"/>
</dbReference>
<dbReference type="PANTHER" id="PTHR11451">
    <property type="entry name" value="THREONINE-TRNA LIGASE"/>
    <property type="match status" value="1"/>
</dbReference>
<dbReference type="InterPro" id="IPR015011">
    <property type="entry name" value="Threonyl-tRNA_syn_edit_dom_arc"/>
</dbReference>
<evidence type="ECO:0000256" key="3">
    <source>
        <dbReference type="ARBA" id="ARBA00022555"/>
    </source>
</evidence>
<comment type="caution">
    <text evidence="14">Lacks conserved residue(s) required for the propagation of feature annotation.</text>
</comment>
<dbReference type="InterPro" id="IPR047246">
    <property type="entry name" value="ThrRS_anticodon"/>
</dbReference>
<evidence type="ECO:0000256" key="2">
    <source>
        <dbReference type="ARBA" id="ARBA00022490"/>
    </source>
</evidence>
<dbReference type="NCBIfam" id="NF003068">
    <property type="entry name" value="PRK03991.1"/>
    <property type="match status" value="1"/>
</dbReference>
<keyword evidence="6 14" id="KW-0547">Nucleotide-binding</keyword>
<keyword evidence="18" id="KW-1185">Reference proteome</keyword>
<accession>A0A166AUJ9</accession>
<dbReference type="FunFam" id="3.40.50.800:FF:000001">
    <property type="entry name" value="Threonine--tRNA ligase"/>
    <property type="match status" value="1"/>
</dbReference>
<dbReference type="SUPFAM" id="SSF52954">
    <property type="entry name" value="Class II aaRS ABD-related"/>
    <property type="match status" value="1"/>
</dbReference>
<dbReference type="GO" id="GO:0005524">
    <property type="term" value="F:ATP binding"/>
    <property type="evidence" value="ECO:0007669"/>
    <property type="project" value="UniProtKB-UniRule"/>
</dbReference>
<keyword evidence="8 14" id="KW-0067">ATP-binding</keyword>
<dbReference type="Pfam" id="PF08915">
    <property type="entry name" value="tRNA-Thr_ED"/>
    <property type="match status" value="1"/>
</dbReference>
<feature type="binding site" evidence="14">
    <location>
        <position position="294"/>
    </location>
    <ligand>
        <name>Zn(2+)</name>
        <dbReference type="ChEBI" id="CHEBI:29105"/>
        <note>catalytic</note>
    </ligand>
</feature>
<dbReference type="InterPro" id="IPR023509">
    <property type="entry name" value="DTD-like_sf"/>
</dbReference>
<feature type="region of interest" description="Disordered" evidence="15">
    <location>
        <begin position="135"/>
        <end position="157"/>
    </location>
</feature>
<sequence>MRVLLIHSDYLKYKTKNKTKIAEEIDDSKQEGAFEDSLVVFTAVEKEDEKNEEKVVKNFIEEVKSVHSDIKSETIVLYPYAHLSSSLSSPQIAIKILVNAEKALKEEGFNVYRVPFGWYKSFELSCKGHPLSELSRNISGNESEKSENDDEDKQDLKHDPKFLIYDNGKLIAPDEYTYNNKNLKRFIEYELGESSKTETTDPPHVKLMREKELCDYESASDVGNLKWYPKGRLVRDLLSDYVYNLVVENGAMPIETPVMYDLENKAISEHAGKFGERQYKIHTKKELMLRFACCFGAFRVLGESFLTWKNLPARVYELSTYSFRYEKRGEVVGLKRLRAFTMPDWHTACVDMNQTLEEFEKQTDVCIQTGIDLNVDYEVILRATEEFYKENKVWMDKIAEKIAKPVIFEIIPERKHYWVCKIDFAAIDALGRPIENPTVQIDVESGKRFDISYLGEDEKEHHPVIIHCSPTGSIERVICSLLEKTAIELNEKPPMLPVWLSPIQLRIIPINDSHLEYSNNLAEELSQNNIRVDVDDREDRLGKKIRNAAKEWIPYTVVIGDNEIENNIFSVSIRSTKQKEDLTKEELVEKINAKCKNLPFRKLPLPKKLSTRINFK</sequence>
<dbReference type="AlphaFoldDB" id="A0A166AUJ9"/>
<dbReference type="GO" id="GO:0006435">
    <property type="term" value="P:threonyl-tRNA aminoacylation"/>
    <property type="evidence" value="ECO:0007669"/>
    <property type="project" value="UniProtKB-UniRule"/>
</dbReference>
<evidence type="ECO:0000256" key="1">
    <source>
        <dbReference type="ARBA" id="ARBA00004496"/>
    </source>
</evidence>
<name>A0A166AUJ9_9EURY</name>
<comment type="cofactor">
    <cofactor evidence="14">
        <name>Zn(2+)</name>
        <dbReference type="ChEBI" id="CHEBI:29105"/>
    </cofactor>
    <text evidence="14">Binds 1 zinc ion per subunit.</text>
</comment>
<dbReference type="EC" id="6.1.1.3" evidence="14"/>
<comment type="catalytic activity">
    <reaction evidence="12 14">
        <text>tRNA(Thr) + L-threonine + ATP = L-threonyl-tRNA(Thr) + AMP + diphosphate + H(+)</text>
        <dbReference type="Rhea" id="RHEA:24624"/>
        <dbReference type="Rhea" id="RHEA-COMP:9670"/>
        <dbReference type="Rhea" id="RHEA-COMP:9704"/>
        <dbReference type="ChEBI" id="CHEBI:15378"/>
        <dbReference type="ChEBI" id="CHEBI:30616"/>
        <dbReference type="ChEBI" id="CHEBI:33019"/>
        <dbReference type="ChEBI" id="CHEBI:57926"/>
        <dbReference type="ChEBI" id="CHEBI:78442"/>
        <dbReference type="ChEBI" id="CHEBI:78534"/>
        <dbReference type="ChEBI" id="CHEBI:456215"/>
        <dbReference type="EC" id="6.1.1.3"/>
    </reaction>
</comment>
<keyword evidence="4 14" id="KW-0436">Ligase</keyword>
<dbReference type="Pfam" id="PF00587">
    <property type="entry name" value="tRNA-synt_2b"/>
    <property type="match status" value="1"/>
</dbReference>
<keyword evidence="5 14" id="KW-0479">Metal-binding</keyword>
<evidence type="ECO:0000256" key="5">
    <source>
        <dbReference type="ARBA" id="ARBA00022723"/>
    </source>
</evidence>
<keyword evidence="2 14" id="KW-0963">Cytoplasm</keyword>
<reference evidence="17 18" key="1">
    <citation type="submission" date="2016-04" db="EMBL/GenBank/DDBJ databases">
        <title>Genome sequence of Methanobrevibacter filiformis DSM 11501.</title>
        <authorList>
            <person name="Poehlein A."/>
            <person name="Seedorf H."/>
            <person name="Daniel R."/>
        </authorList>
    </citation>
    <scope>NUCLEOTIDE SEQUENCE [LARGE SCALE GENOMIC DNA]</scope>
    <source>
        <strain evidence="17 18">DSM 11501</strain>
    </source>
</reference>
<proteinExistence type="inferred from homology"/>
<dbReference type="SUPFAM" id="SSF55681">
    <property type="entry name" value="Class II aaRS and biotin synthetases"/>
    <property type="match status" value="1"/>
</dbReference>
<evidence type="ECO:0000256" key="4">
    <source>
        <dbReference type="ARBA" id="ARBA00022598"/>
    </source>
</evidence>
<dbReference type="Gene3D" id="3.40.50.800">
    <property type="entry name" value="Anticodon-binding domain"/>
    <property type="match status" value="1"/>
</dbReference>
<dbReference type="GO" id="GO:0005737">
    <property type="term" value="C:cytoplasm"/>
    <property type="evidence" value="ECO:0007669"/>
    <property type="project" value="UniProtKB-SubCell"/>
</dbReference>
<dbReference type="InterPro" id="IPR002314">
    <property type="entry name" value="aa-tRNA-synt_IIb"/>
</dbReference>
<dbReference type="OrthoDB" id="372136at2157"/>
<dbReference type="InterPro" id="IPR036621">
    <property type="entry name" value="Anticodon-bd_dom_sf"/>
</dbReference>
<dbReference type="InterPro" id="IPR045864">
    <property type="entry name" value="aa-tRNA-synth_II/BPL/LPL"/>
</dbReference>
<comment type="subcellular location">
    <subcellularLocation>
        <location evidence="1 14">Cytoplasm</location>
    </subcellularLocation>
</comment>
<keyword evidence="10 14" id="KW-0648">Protein biosynthesis</keyword>
<dbReference type="InterPro" id="IPR006195">
    <property type="entry name" value="aa-tRNA-synth_II"/>
</dbReference>
<dbReference type="HAMAP" id="MF_00184">
    <property type="entry name" value="Thr_tRNA_synth"/>
    <property type="match status" value="1"/>
</dbReference>
<keyword evidence="9 14" id="KW-0694">RNA-binding</keyword>
<comment type="subunit">
    <text evidence="14">Homodimer.</text>
</comment>
<evidence type="ECO:0000256" key="14">
    <source>
        <dbReference type="HAMAP-Rule" id="MF_00184"/>
    </source>
</evidence>
<keyword evidence="7 14" id="KW-0862">Zinc</keyword>
<dbReference type="NCBIfam" id="TIGR00418">
    <property type="entry name" value="thrS"/>
    <property type="match status" value="1"/>
</dbReference>